<gene>
    <name evidence="2" type="ORF">DMH04_56540</name>
</gene>
<feature type="non-terminal residue" evidence="2">
    <location>
        <position position="1"/>
    </location>
</feature>
<feature type="compositionally biased region" description="Basic and acidic residues" evidence="1">
    <location>
        <begin position="44"/>
        <end position="66"/>
    </location>
</feature>
<dbReference type="AlphaFoldDB" id="A0A428XRJ2"/>
<reference evidence="2 3" key="1">
    <citation type="submission" date="2018-05" db="EMBL/GenBank/DDBJ databases">
        <title>Evolution of GPA BGCs.</title>
        <authorList>
            <person name="Waglechner N."/>
            <person name="Wright G.D."/>
        </authorList>
    </citation>
    <scope>NUCLEOTIDE SEQUENCE [LARGE SCALE GENOMIC DNA]</scope>
    <source>
        <strain evidence="2 3">A82846</strain>
    </source>
</reference>
<dbReference type="Proteomes" id="UP000287547">
    <property type="component" value="Unassembled WGS sequence"/>
</dbReference>
<comment type="caution">
    <text evidence="2">The sequence shown here is derived from an EMBL/GenBank/DDBJ whole genome shotgun (WGS) entry which is preliminary data.</text>
</comment>
<dbReference type="EMBL" id="QHKI01000156">
    <property type="protein sequence ID" value="RSM57967.1"/>
    <property type="molecule type" value="Genomic_DNA"/>
</dbReference>
<evidence type="ECO:0000313" key="2">
    <source>
        <dbReference type="EMBL" id="RSM57967.1"/>
    </source>
</evidence>
<organism evidence="2 3">
    <name type="scientific">Kibdelosporangium aridum</name>
    <dbReference type="NCBI Taxonomy" id="2030"/>
    <lineage>
        <taxon>Bacteria</taxon>
        <taxon>Bacillati</taxon>
        <taxon>Actinomycetota</taxon>
        <taxon>Actinomycetes</taxon>
        <taxon>Pseudonocardiales</taxon>
        <taxon>Pseudonocardiaceae</taxon>
        <taxon>Kibdelosporangium</taxon>
    </lineage>
</organism>
<protein>
    <submittedName>
        <fullName evidence="2">Uncharacterized protein</fullName>
    </submittedName>
</protein>
<evidence type="ECO:0000313" key="3">
    <source>
        <dbReference type="Proteomes" id="UP000287547"/>
    </source>
</evidence>
<proteinExistence type="predicted"/>
<feature type="compositionally biased region" description="Acidic residues" evidence="1">
    <location>
        <begin position="21"/>
        <end position="30"/>
    </location>
</feature>
<sequence>PPPPPPQPVDMAPPAQPPADQNDDDLDNDNQVDGMQFAHGWVAPEDHSMPDHPVDLDLGPDHTPGH</sequence>
<evidence type="ECO:0000256" key="1">
    <source>
        <dbReference type="SAM" id="MobiDB-lite"/>
    </source>
</evidence>
<accession>A0A428XRJ2</accession>
<feature type="region of interest" description="Disordered" evidence="1">
    <location>
        <begin position="1"/>
        <end position="66"/>
    </location>
</feature>
<name>A0A428XRJ2_KIBAR</name>